<dbReference type="EMBL" id="CP000230">
    <property type="protein sequence ID" value="ABC23029.1"/>
    <property type="molecule type" value="Genomic_DNA"/>
</dbReference>
<dbReference type="Pfam" id="PF00072">
    <property type="entry name" value="Response_reg"/>
    <property type="match status" value="1"/>
</dbReference>
<dbReference type="KEGG" id="rru:Rru_A2229"/>
<dbReference type="PROSITE" id="PS50110">
    <property type="entry name" value="RESPONSE_REGULATORY"/>
    <property type="match status" value="1"/>
</dbReference>
<name>Q2RS66_RHORT</name>
<proteinExistence type="predicted"/>
<sequence>MAIGDDPHSILVVDDDPDIRAIAALALVDLGGLRAVFAANGPEARREARAQTPDLVLMDLHLADGEDGRALWRVLAGEEGAGKVVFVTAARGGEAGVLMAEPGCLGLITKPFDPLTLADSLRQLWMARS</sequence>
<dbReference type="STRING" id="269796.Rru_A2229"/>
<reference evidence="4 5" key="1">
    <citation type="journal article" date="2011" name="Stand. Genomic Sci.">
        <title>Complete genome sequence of Rhodospirillum rubrum type strain (S1).</title>
        <authorList>
            <person name="Munk A.C."/>
            <person name="Copeland A."/>
            <person name="Lucas S."/>
            <person name="Lapidus A."/>
            <person name="Del Rio T.G."/>
            <person name="Barry K."/>
            <person name="Detter J.C."/>
            <person name="Hammon N."/>
            <person name="Israni S."/>
            <person name="Pitluck S."/>
            <person name="Brettin T."/>
            <person name="Bruce D."/>
            <person name="Han C."/>
            <person name="Tapia R."/>
            <person name="Gilna P."/>
            <person name="Schmutz J."/>
            <person name="Larimer F."/>
            <person name="Land M."/>
            <person name="Kyrpides N.C."/>
            <person name="Mavromatis K."/>
            <person name="Richardson P."/>
            <person name="Rohde M."/>
            <person name="Goker M."/>
            <person name="Klenk H.P."/>
            <person name="Zhang Y."/>
            <person name="Roberts G.P."/>
            <person name="Reslewic S."/>
            <person name="Schwartz D.C."/>
        </authorList>
    </citation>
    <scope>NUCLEOTIDE SEQUENCE [LARGE SCALE GENOMIC DNA]</scope>
    <source>
        <strain evidence="5">ATCC 11170 / ATH 1.1.1 / DSM 467 / LMG 4362 / NCIMB 8255 / S1</strain>
    </source>
</reference>
<protein>
    <submittedName>
        <fullName evidence="4">Response regulator receiver domain protein (CheY)</fullName>
    </submittedName>
</protein>
<accession>Q2RS66</accession>
<dbReference type="PATRIC" id="fig|269796.9.peg.2325"/>
<dbReference type="SUPFAM" id="SSF52172">
    <property type="entry name" value="CheY-like"/>
    <property type="match status" value="1"/>
</dbReference>
<dbReference type="PANTHER" id="PTHR44591">
    <property type="entry name" value="STRESS RESPONSE REGULATOR PROTEIN 1"/>
    <property type="match status" value="1"/>
</dbReference>
<dbReference type="InterPro" id="IPR050595">
    <property type="entry name" value="Bact_response_regulator"/>
</dbReference>
<dbReference type="GO" id="GO:0000160">
    <property type="term" value="P:phosphorelay signal transduction system"/>
    <property type="evidence" value="ECO:0007669"/>
    <property type="project" value="InterPro"/>
</dbReference>
<organism evidence="4 5">
    <name type="scientific">Rhodospirillum rubrum (strain ATCC 11170 / ATH 1.1.1 / DSM 467 / LMG 4362 / NCIMB 8255 / S1)</name>
    <dbReference type="NCBI Taxonomy" id="269796"/>
    <lineage>
        <taxon>Bacteria</taxon>
        <taxon>Pseudomonadati</taxon>
        <taxon>Pseudomonadota</taxon>
        <taxon>Alphaproteobacteria</taxon>
        <taxon>Rhodospirillales</taxon>
        <taxon>Rhodospirillaceae</taxon>
        <taxon>Rhodospirillum</taxon>
    </lineage>
</organism>
<evidence type="ECO:0000313" key="4">
    <source>
        <dbReference type="EMBL" id="ABC23029.1"/>
    </source>
</evidence>
<evidence type="ECO:0000256" key="2">
    <source>
        <dbReference type="PROSITE-ProRule" id="PRU00169"/>
    </source>
</evidence>
<dbReference type="Gene3D" id="3.40.50.2300">
    <property type="match status" value="1"/>
</dbReference>
<dbReference type="InterPro" id="IPR011006">
    <property type="entry name" value="CheY-like_superfamily"/>
</dbReference>
<keyword evidence="1 2" id="KW-0597">Phosphoprotein</keyword>
<keyword evidence="5" id="KW-1185">Reference proteome</keyword>
<dbReference type="PhylomeDB" id="Q2RS66"/>
<dbReference type="HOGENOM" id="CLU_000445_69_17_5"/>
<evidence type="ECO:0000259" key="3">
    <source>
        <dbReference type="PROSITE" id="PS50110"/>
    </source>
</evidence>
<evidence type="ECO:0000256" key="1">
    <source>
        <dbReference type="ARBA" id="ARBA00022553"/>
    </source>
</evidence>
<gene>
    <name evidence="4" type="ordered locus">Rru_A2229</name>
</gene>
<dbReference type="EnsemblBacteria" id="ABC23029">
    <property type="protein sequence ID" value="ABC23029"/>
    <property type="gene ID" value="Rru_A2229"/>
</dbReference>
<dbReference type="RefSeq" id="WP_011389884.1">
    <property type="nucleotide sequence ID" value="NC_007643.1"/>
</dbReference>
<dbReference type="SMART" id="SM00448">
    <property type="entry name" value="REC"/>
    <property type="match status" value="1"/>
</dbReference>
<dbReference type="Proteomes" id="UP000001929">
    <property type="component" value="Chromosome"/>
</dbReference>
<feature type="modified residue" description="4-aspartylphosphate" evidence="2">
    <location>
        <position position="59"/>
    </location>
</feature>
<evidence type="ECO:0000313" key="5">
    <source>
        <dbReference type="Proteomes" id="UP000001929"/>
    </source>
</evidence>
<dbReference type="PANTHER" id="PTHR44591:SF3">
    <property type="entry name" value="RESPONSE REGULATORY DOMAIN-CONTAINING PROTEIN"/>
    <property type="match status" value="1"/>
</dbReference>
<dbReference type="eggNOG" id="COG0745">
    <property type="taxonomic scope" value="Bacteria"/>
</dbReference>
<dbReference type="InterPro" id="IPR001789">
    <property type="entry name" value="Sig_transdc_resp-reg_receiver"/>
</dbReference>
<dbReference type="AlphaFoldDB" id="Q2RS66"/>
<feature type="domain" description="Response regulatory" evidence="3">
    <location>
        <begin position="9"/>
        <end position="125"/>
    </location>
</feature>